<accession>A0A0A8ZL19</accession>
<reference evidence="1" key="1">
    <citation type="submission" date="2014-09" db="EMBL/GenBank/DDBJ databases">
        <authorList>
            <person name="Magalhaes I.L.F."/>
            <person name="Oliveira U."/>
            <person name="Santos F.R."/>
            <person name="Vidigal T.H.D.A."/>
            <person name="Brescovit A.D."/>
            <person name="Santos A.J."/>
        </authorList>
    </citation>
    <scope>NUCLEOTIDE SEQUENCE</scope>
    <source>
        <tissue evidence="1">Shoot tissue taken approximately 20 cm above the soil surface</tissue>
    </source>
</reference>
<evidence type="ECO:0000313" key="1">
    <source>
        <dbReference type="EMBL" id="JAD37440.1"/>
    </source>
</evidence>
<proteinExistence type="predicted"/>
<name>A0A0A8ZL19_ARUDO</name>
<organism evidence="1">
    <name type="scientific">Arundo donax</name>
    <name type="common">Giant reed</name>
    <name type="synonym">Donax arundinaceus</name>
    <dbReference type="NCBI Taxonomy" id="35708"/>
    <lineage>
        <taxon>Eukaryota</taxon>
        <taxon>Viridiplantae</taxon>
        <taxon>Streptophyta</taxon>
        <taxon>Embryophyta</taxon>
        <taxon>Tracheophyta</taxon>
        <taxon>Spermatophyta</taxon>
        <taxon>Magnoliopsida</taxon>
        <taxon>Liliopsida</taxon>
        <taxon>Poales</taxon>
        <taxon>Poaceae</taxon>
        <taxon>PACMAD clade</taxon>
        <taxon>Arundinoideae</taxon>
        <taxon>Arundineae</taxon>
        <taxon>Arundo</taxon>
    </lineage>
</organism>
<protein>
    <submittedName>
        <fullName evidence="1">Uncharacterized protein</fullName>
    </submittedName>
</protein>
<reference evidence="1" key="2">
    <citation type="journal article" date="2015" name="Data Brief">
        <title>Shoot transcriptome of the giant reed, Arundo donax.</title>
        <authorList>
            <person name="Barrero R.A."/>
            <person name="Guerrero F.D."/>
            <person name="Moolhuijzen P."/>
            <person name="Goolsby J.A."/>
            <person name="Tidwell J."/>
            <person name="Bellgard S.E."/>
            <person name="Bellgard M.I."/>
        </authorList>
    </citation>
    <scope>NUCLEOTIDE SEQUENCE</scope>
    <source>
        <tissue evidence="1">Shoot tissue taken approximately 20 cm above the soil surface</tissue>
    </source>
</reference>
<dbReference type="AlphaFoldDB" id="A0A0A8ZL19"/>
<sequence length="37" mass="4468">MVYCQIQHTHLWLAMSYGQFTNPNYTFGKDKWTTTRV</sequence>
<dbReference type="EMBL" id="GBRH01260455">
    <property type="protein sequence ID" value="JAD37440.1"/>
    <property type="molecule type" value="Transcribed_RNA"/>
</dbReference>